<keyword evidence="2" id="KW-1185">Reference proteome</keyword>
<reference evidence="1 2" key="1">
    <citation type="journal article" date="2012" name="Genome Biol. Evol.">
        <title>Related Giant Viruses in Distant Locations and Different Habitats: Acanthamoeba polyphaga moumouvirus Represents a Third Lineage of the Mimiviridae That Is Close to the Megavirus Lineage.</title>
        <authorList>
            <person name="Yoosuf N."/>
            <person name="Yutin N."/>
            <person name="Colson P."/>
            <person name="Shabalina S.A."/>
            <person name="Pagnier I."/>
            <person name="Robert C."/>
            <person name="Azza S."/>
            <person name="Klose T."/>
            <person name="Wong J."/>
            <person name="Rossmann M.G."/>
            <person name="La Scola B."/>
            <person name="Raoult D."/>
            <person name="Koonin E.V."/>
        </authorList>
    </citation>
    <scope>NUCLEOTIDE SEQUENCE [LARGE SCALE GENOMIC DNA]</scope>
    <source>
        <strain evidence="1 2">M10A</strain>
    </source>
</reference>
<protein>
    <submittedName>
        <fullName evidence="1">Uncharacterized protein</fullName>
    </submittedName>
</protein>
<evidence type="ECO:0000313" key="1">
    <source>
        <dbReference type="EMBL" id="AGC01567.1"/>
    </source>
</evidence>
<organism evidence="1 2">
    <name type="scientific">Acanthamoeba polyphaga moumouvirus</name>
    <dbReference type="NCBI Taxonomy" id="1269028"/>
    <lineage>
        <taxon>Viruses</taxon>
        <taxon>Varidnaviria</taxon>
        <taxon>Bamfordvirae</taxon>
        <taxon>Nucleocytoviricota</taxon>
        <taxon>Megaviricetes</taxon>
        <taxon>Imitervirales</taxon>
        <taxon>Mimiviridae</taxon>
        <taxon>Megamimivirinae</taxon>
        <taxon>Moumouvirus</taxon>
    </lineage>
</organism>
<sequence length="151" mass="17979">MENNKCPNIINQVADFLKENNHTCVKILSDEKLYKLDWCMKDICVNNSNESTISNKQNKTPVIMKQLCKFLKKKDHECCMIIGMNNHKFKWCMQDVCKDKLMYEDMKRRQAEEDAFVEKLRYEGHTCIYIMESYPSQTGWCRQKICVNMVN</sequence>
<dbReference type="OrthoDB" id="32509at10239"/>
<evidence type="ECO:0000313" key="2">
    <source>
        <dbReference type="Proteomes" id="UP000201640"/>
    </source>
</evidence>
<dbReference type="GeneID" id="14445934"/>
<dbReference type="EMBL" id="JX962719">
    <property type="protein sequence ID" value="AGC01567.1"/>
    <property type="molecule type" value="Genomic_DNA"/>
</dbReference>
<proteinExistence type="predicted"/>
<accession>L7RBL5</accession>
<dbReference type="Proteomes" id="UP000201640">
    <property type="component" value="Segment"/>
</dbReference>
<gene>
    <name evidence="1" type="ORF">Moumou_00019</name>
</gene>
<dbReference type="KEGG" id="vg:14445934"/>
<name>L7RBL5_9VIRU</name>
<dbReference type="RefSeq" id="YP_007354003.1">
    <property type="nucleotide sequence ID" value="NC_020104.1"/>
</dbReference>